<dbReference type="InterPro" id="IPR050769">
    <property type="entry name" value="NAT_camello-type"/>
</dbReference>
<name>A0A1G8UKN6_9GAMM</name>
<accession>A0A1G8UKN6</accession>
<dbReference type="SUPFAM" id="SSF55729">
    <property type="entry name" value="Acyl-CoA N-acyltransferases (Nat)"/>
    <property type="match status" value="1"/>
</dbReference>
<dbReference type="Pfam" id="PF00583">
    <property type="entry name" value="Acetyltransf_1"/>
    <property type="match status" value="1"/>
</dbReference>
<sequence>MKIRKILPQDDQLIAEIIREVLTEFGANRPGFAWQDPELDRLSEVYTDRRCGYWVAELEGEIVGGVGIAPFECHWPSTCELQKMYLKPGCRGKGVGQALLAQALAFAEEAGFHHCYLETFGPMTQAQNLYRRHGFEALDGPWGNSGHSSCDCWMMKAL</sequence>
<gene>
    <name evidence="3" type="ORF">SAMN04488540_109121</name>
</gene>
<keyword evidence="4" id="KW-1185">Reference proteome</keyword>
<dbReference type="Proteomes" id="UP000199527">
    <property type="component" value="Unassembled WGS sequence"/>
</dbReference>
<organism evidence="3 4">
    <name type="scientific">Ferrimonas sediminum</name>
    <dbReference type="NCBI Taxonomy" id="718193"/>
    <lineage>
        <taxon>Bacteria</taxon>
        <taxon>Pseudomonadati</taxon>
        <taxon>Pseudomonadota</taxon>
        <taxon>Gammaproteobacteria</taxon>
        <taxon>Alteromonadales</taxon>
        <taxon>Ferrimonadaceae</taxon>
        <taxon>Ferrimonas</taxon>
    </lineage>
</organism>
<reference evidence="4" key="1">
    <citation type="submission" date="2016-10" db="EMBL/GenBank/DDBJ databases">
        <authorList>
            <person name="Varghese N."/>
            <person name="Submissions S."/>
        </authorList>
    </citation>
    <scope>NUCLEOTIDE SEQUENCE [LARGE SCALE GENOMIC DNA]</scope>
    <source>
        <strain evidence="4">DSM 23317</strain>
    </source>
</reference>
<protein>
    <submittedName>
        <fullName evidence="3">Putative acetyltransferase</fullName>
    </submittedName>
</protein>
<proteinExistence type="predicted"/>
<dbReference type="GO" id="GO:0008080">
    <property type="term" value="F:N-acetyltransferase activity"/>
    <property type="evidence" value="ECO:0007669"/>
    <property type="project" value="InterPro"/>
</dbReference>
<dbReference type="OrthoDB" id="5419426at2"/>
<dbReference type="AlphaFoldDB" id="A0A1G8UKN6"/>
<evidence type="ECO:0000256" key="1">
    <source>
        <dbReference type="ARBA" id="ARBA00022679"/>
    </source>
</evidence>
<dbReference type="PROSITE" id="PS51186">
    <property type="entry name" value="GNAT"/>
    <property type="match status" value="1"/>
</dbReference>
<feature type="domain" description="N-acetyltransferase" evidence="2">
    <location>
        <begin position="1"/>
        <end position="158"/>
    </location>
</feature>
<dbReference type="CDD" id="cd04301">
    <property type="entry name" value="NAT_SF"/>
    <property type="match status" value="1"/>
</dbReference>
<evidence type="ECO:0000259" key="2">
    <source>
        <dbReference type="PROSITE" id="PS51186"/>
    </source>
</evidence>
<evidence type="ECO:0000313" key="4">
    <source>
        <dbReference type="Proteomes" id="UP000199527"/>
    </source>
</evidence>
<evidence type="ECO:0000313" key="3">
    <source>
        <dbReference type="EMBL" id="SDJ54329.1"/>
    </source>
</evidence>
<dbReference type="PANTHER" id="PTHR13947">
    <property type="entry name" value="GNAT FAMILY N-ACETYLTRANSFERASE"/>
    <property type="match status" value="1"/>
</dbReference>
<dbReference type="InterPro" id="IPR000182">
    <property type="entry name" value="GNAT_dom"/>
</dbReference>
<dbReference type="PANTHER" id="PTHR13947:SF37">
    <property type="entry name" value="LD18367P"/>
    <property type="match status" value="1"/>
</dbReference>
<dbReference type="RefSeq" id="WP_090365498.1">
    <property type="nucleotide sequence ID" value="NZ_FNEM01000009.1"/>
</dbReference>
<dbReference type="EMBL" id="FNEM01000009">
    <property type="protein sequence ID" value="SDJ54329.1"/>
    <property type="molecule type" value="Genomic_DNA"/>
</dbReference>
<dbReference type="InterPro" id="IPR016181">
    <property type="entry name" value="Acyl_CoA_acyltransferase"/>
</dbReference>
<dbReference type="Gene3D" id="3.40.630.30">
    <property type="match status" value="1"/>
</dbReference>
<keyword evidence="1 3" id="KW-0808">Transferase</keyword>